<organism evidence="1 2">
    <name type="scientific">Orbilia blumenaviensis</name>
    <dbReference type="NCBI Taxonomy" id="1796055"/>
    <lineage>
        <taxon>Eukaryota</taxon>
        <taxon>Fungi</taxon>
        <taxon>Dikarya</taxon>
        <taxon>Ascomycota</taxon>
        <taxon>Pezizomycotina</taxon>
        <taxon>Orbiliomycetes</taxon>
        <taxon>Orbiliales</taxon>
        <taxon>Orbiliaceae</taxon>
        <taxon>Orbilia</taxon>
    </lineage>
</organism>
<dbReference type="Proteomes" id="UP001373714">
    <property type="component" value="Unassembled WGS sequence"/>
</dbReference>
<dbReference type="AlphaFoldDB" id="A0AAV9UNQ5"/>
<accession>A0AAV9UNQ5</accession>
<protein>
    <submittedName>
        <fullName evidence="1">Uncharacterized protein</fullName>
    </submittedName>
</protein>
<dbReference type="EMBL" id="JAVHNS010000009">
    <property type="protein sequence ID" value="KAK6343458.1"/>
    <property type="molecule type" value="Genomic_DNA"/>
</dbReference>
<keyword evidence="2" id="KW-1185">Reference proteome</keyword>
<sequence>MKNSVTKAIISCAWFYDQVDPSNPLFAKVYEPPQEIDTNTLIGWLSMQITKEMERVGVLIVTTTGHRGLTKHADEYLPPTADARFYPRTIIPVGATNRLDEKMFDDGPASRYVQIRAWAPGEGVHALGYTFSGNPGSVPVSGVSFGKLLNTSYSLEAFKCP</sequence>
<name>A0AAV9UNQ5_9PEZI</name>
<evidence type="ECO:0000313" key="2">
    <source>
        <dbReference type="Proteomes" id="UP001373714"/>
    </source>
</evidence>
<reference evidence="1 2" key="1">
    <citation type="submission" date="2019-10" db="EMBL/GenBank/DDBJ databases">
        <authorList>
            <person name="Palmer J.M."/>
        </authorList>
    </citation>
    <scope>NUCLEOTIDE SEQUENCE [LARGE SCALE GENOMIC DNA]</scope>
    <source>
        <strain evidence="1 2">TWF730</strain>
    </source>
</reference>
<gene>
    <name evidence="1" type="ORF">TWF730_011047</name>
</gene>
<evidence type="ECO:0000313" key="1">
    <source>
        <dbReference type="EMBL" id="KAK6343458.1"/>
    </source>
</evidence>
<proteinExistence type="predicted"/>
<comment type="caution">
    <text evidence="1">The sequence shown here is derived from an EMBL/GenBank/DDBJ whole genome shotgun (WGS) entry which is preliminary data.</text>
</comment>